<evidence type="ECO:0000259" key="18">
    <source>
        <dbReference type="Pfam" id="PF04928"/>
    </source>
</evidence>
<evidence type="ECO:0000256" key="11">
    <source>
        <dbReference type="ARBA" id="ARBA00022842"/>
    </source>
</evidence>
<dbReference type="GO" id="GO:0005524">
    <property type="term" value="F:ATP binding"/>
    <property type="evidence" value="ECO:0007669"/>
    <property type="project" value="UniProtKB-KW"/>
</dbReference>
<dbReference type="GO" id="GO:0006397">
    <property type="term" value="P:mRNA processing"/>
    <property type="evidence" value="ECO:0007669"/>
    <property type="project" value="UniProtKB-KW"/>
</dbReference>
<dbReference type="GO" id="GO:0031123">
    <property type="term" value="P:RNA 3'-end processing"/>
    <property type="evidence" value="ECO:0007669"/>
    <property type="project" value="InterPro"/>
</dbReference>
<dbReference type="InterPro" id="IPR007012">
    <property type="entry name" value="PolA_pol_cen_dom"/>
</dbReference>
<dbReference type="InterPro" id="IPR007010">
    <property type="entry name" value="PolA_pol_RNA-bd_dom"/>
</dbReference>
<evidence type="ECO:0000313" key="21">
    <source>
        <dbReference type="Proteomes" id="UP001214415"/>
    </source>
</evidence>
<comment type="cofactor">
    <cofactor evidence="1">
        <name>Mn(2+)</name>
        <dbReference type="ChEBI" id="CHEBI:29035"/>
    </cofactor>
</comment>
<evidence type="ECO:0000256" key="16">
    <source>
        <dbReference type="SAM" id="Phobius"/>
    </source>
</evidence>
<dbReference type="SUPFAM" id="SSF81301">
    <property type="entry name" value="Nucleotidyltransferase"/>
    <property type="match status" value="1"/>
</dbReference>
<keyword evidence="6" id="KW-0507">mRNA processing</keyword>
<dbReference type="Pfam" id="PF04928">
    <property type="entry name" value="PAP_central"/>
    <property type="match status" value="1"/>
</dbReference>
<dbReference type="EC" id="2.7.7.19" evidence="5"/>
<evidence type="ECO:0000259" key="17">
    <source>
        <dbReference type="Pfam" id="PF04926"/>
    </source>
</evidence>
<keyword evidence="7 20" id="KW-0808">Transferase</keyword>
<dbReference type="Pfam" id="PF04926">
    <property type="entry name" value="PAP_RNA-bind"/>
    <property type="match status" value="1"/>
</dbReference>
<evidence type="ECO:0000256" key="5">
    <source>
        <dbReference type="ARBA" id="ARBA00012388"/>
    </source>
</evidence>
<evidence type="ECO:0000256" key="3">
    <source>
        <dbReference type="ARBA" id="ARBA00004123"/>
    </source>
</evidence>
<protein>
    <recommendedName>
        <fullName evidence="5">polynucleotide adenylyltransferase</fullName>
        <ecNumber evidence="5">2.7.7.19</ecNumber>
    </recommendedName>
</protein>
<dbReference type="AlphaFoldDB" id="A0AAF0EBV4"/>
<dbReference type="FunFam" id="3.30.460.10:FF:000002">
    <property type="entry name" value="Poly(A) polymerase alpha, putative"/>
    <property type="match status" value="1"/>
</dbReference>
<accession>A0AAF0EBV4</accession>
<evidence type="ECO:0000256" key="10">
    <source>
        <dbReference type="ARBA" id="ARBA00022840"/>
    </source>
</evidence>
<reference evidence="20" key="1">
    <citation type="submission" date="2023-03" db="EMBL/GenBank/DDBJ databases">
        <title>Mating type loci evolution in Malassezia.</title>
        <authorList>
            <person name="Coelho M.A."/>
        </authorList>
    </citation>
    <scope>NUCLEOTIDE SEQUENCE</scope>
    <source>
        <strain evidence="20">CBS 12830</strain>
    </source>
</reference>
<keyword evidence="16" id="KW-1133">Transmembrane helix</keyword>
<evidence type="ECO:0000256" key="12">
    <source>
        <dbReference type="ARBA" id="ARBA00022884"/>
    </source>
</evidence>
<evidence type="ECO:0000259" key="19">
    <source>
        <dbReference type="Pfam" id="PF20750"/>
    </source>
</evidence>
<dbReference type="SUPFAM" id="SSF55003">
    <property type="entry name" value="PAP/Archaeal CCA-adding enzyme, C-terminal domain"/>
    <property type="match status" value="1"/>
</dbReference>
<proteinExistence type="inferred from homology"/>
<evidence type="ECO:0000256" key="4">
    <source>
        <dbReference type="ARBA" id="ARBA00010912"/>
    </source>
</evidence>
<comment type="subcellular location">
    <subcellularLocation>
        <location evidence="3">Nucleus</location>
    </subcellularLocation>
</comment>
<dbReference type="GO" id="GO:0046872">
    <property type="term" value="F:metal ion binding"/>
    <property type="evidence" value="ECO:0007669"/>
    <property type="project" value="UniProtKB-KW"/>
</dbReference>
<keyword evidence="10" id="KW-0067">ATP-binding</keyword>
<dbReference type="FunFam" id="1.10.1410.10:FF:000001">
    <property type="entry name" value="Putative poly(A) polymerase gamma"/>
    <property type="match status" value="1"/>
</dbReference>
<organism evidence="20 21">
    <name type="scientific">Malassezia equina</name>
    <dbReference type="NCBI Taxonomy" id="1381935"/>
    <lineage>
        <taxon>Eukaryota</taxon>
        <taxon>Fungi</taxon>
        <taxon>Dikarya</taxon>
        <taxon>Basidiomycota</taxon>
        <taxon>Ustilaginomycotina</taxon>
        <taxon>Malasseziomycetes</taxon>
        <taxon>Malasseziales</taxon>
        <taxon>Malasseziaceae</taxon>
        <taxon>Malassezia</taxon>
    </lineage>
</organism>
<keyword evidence="14" id="KW-0539">Nucleus</keyword>
<dbReference type="GO" id="GO:1990817">
    <property type="term" value="F:poly(A) RNA polymerase activity"/>
    <property type="evidence" value="ECO:0007669"/>
    <property type="project" value="UniProtKB-EC"/>
</dbReference>
<dbReference type="FunFam" id="3.30.70.590:FF:000003">
    <property type="entry name" value="Poly(A) polymerase"/>
    <property type="match status" value="1"/>
</dbReference>
<feature type="region of interest" description="Disordered" evidence="15">
    <location>
        <begin position="436"/>
        <end position="460"/>
    </location>
</feature>
<evidence type="ECO:0000313" key="20">
    <source>
        <dbReference type="EMBL" id="WFD21513.1"/>
    </source>
</evidence>
<feature type="transmembrane region" description="Helical" evidence="16">
    <location>
        <begin position="781"/>
        <end position="802"/>
    </location>
</feature>
<dbReference type="Proteomes" id="UP001214415">
    <property type="component" value="Chromosome 1"/>
</dbReference>
<feature type="domain" description="Poly(A) polymerase RNA-binding" evidence="17">
    <location>
        <begin position="351"/>
        <end position="522"/>
    </location>
</feature>
<dbReference type="EMBL" id="CP119900">
    <property type="protein sequence ID" value="WFD21513.1"/>
    <property type="molecule type" value="Genomic_DNA"/>
</dbReference>
<dbReference type="CDD" id="cd05402">
    <property type="entry name" value="NT_PAP_TUTase"/>
    <property type="match status" value="1"/>
</dbReference>
<gene>
    <name evidence="20" type="primary">PAP1</name>
    <name evidence="20" type="ORF">MEQU1_000165</name>
</gene>
<keyword evidence="12" id="KW-0694">RNA-binding</keyword>
<dbReference type="GO" id="GO:0003723">
    <property type="term" value="F:RNA binding"/>
    <property type="evidence" value="ECO:0007669"/>
    <property type="project" value="UniProtKB-KW"/>
</dbReference>
<evidence type="ECO:0000256" key="15">
    <source>
        <dbReference type="SAM" id="MobiDB-lite"/>
    </source>
</evidence>
<evidence type="ECO:0000256" key="2">
    <source>
        <dbReference type="ARBA" id="ARBA00001946"/>
    </source>
</evidence>
<dbReference type="Gene3D" id="3.30.70.590">
    <property type="entry name" value="Poly(A) polymerase predicted RNA binding domain"/>
    <property type="match status" value="1"/>
</dbReference>
<evidence type="ECO:0000256" key="14">
    <source>
        <dbReference type="ARBA" id="ARBA00023242"/>
    </source>
</evidence>
<evidence type="ECO:0000256" key="9">
    <source>
        <dbReference type="ARBA" id="ARBA00022741"/>
    </source>
</evidence>
<name>A0AAF0EBV4_9BASI</name>
<dbReference type="InterPro" id="IPR043519">
    <property type="entry name" value="NT_sf"/>
</dbReference>
<keyword evidence="8" id="KW-0479">Metal-binding</keyword>
<comment type="similarity">
    <text evidence="4">Belongs to the poly(A) polymerase family.</text>
</comment>
<evidence type="ECO:0000256" key="6">
    <source>
        <dbReference type="ARBA" id="ARBA00022664"/>
    </source>
</evidence>
<dbReference type="Pfam" id="PF20750">
    <property type="entry name" value="PAP_NTPase"/>
    <property type="match status" value="1"/>
</dbReference>
<dbReference type="PANTHER" id="PTHR10682:SF10">
    <property type="entry name" value="POLYNUCLEOTIDE ADENYLYLTRANSFERASE"/>
    <property type="match status" value="1"/>
</dbReference>
<dbReference type="InterPro" id="IPR048840">
    <property type="entry name" value="PolA_pol_NTPase"/>
</dbReference>
<evidence type="ECO:0000256" key="1">
    <source>
        <dbReference type="ARBA" id="ARBA00001936"/>
    </source>
</evidence>
<evidence type="ECO:0000256" key="13">
    <source>
        <dbReference type="ARBA" id="ARBA00023211"/>
    </source>
</evidence>
<keyword evidence="13" id="KW-0464">Manganese</keyword>
<dbReference type="Gene3D" id="3.30.460.10">
    <property type="entry name" value="Beta Polymerase, domain 2"/>
    <property type="match status" value="1"/>
</dbReference>
<dbReference type="GO" id="GO:0005634">
    <property type="term" value="C:nucleus"/>
    <property type="evidence" value="ECO:0007669"/>
    <property type="project" value="UniProtKB-SubCell"/>
</dbReference>
<keyword evidence="21" id="KW-1185">Reference proteome</keyword>
<feature type="domain" description="Poly(A) polymerase central" evidence="18">
    <location>
        <begin position="204"/>
        <end position="348"/>
    </location>
</feature>
<dbReference type="SUPFAM" id="SSF81631">
    <property type="entry name" value="PAP/OAS1 substrate-binding domain"/>
    <property type="match status" value="1"/>
</dbReference>
<dbReference type="InterPro" id="IPR011068">
    <property type="entry name" value="NuclTrfase_I-like_C"/>
</dbReference>
<feature type="compositionally biased region" description="Basic and acidic residues" evidence="15">
    <location>
        <begin position="444"/>
        <end position="460"/>
    </location>
</feature>
<evidence type="ECO:0000256" key="7">
    <source>
        <dbReference type="ARBA" id="ARBA00022679"/>
    </source>
</evidence>
<keyword evidence="11" id="KW-0460">Magnesium</keyword>
<keyword evidence="20" id="KW-0548">Nucleotidyltransferase</keyword>
<keyword evidence="16" id="KW-0812">Transmembrane</keyword>
<feature type="domain" description="Poly(A) polymerase nucleotidyltransferase" evidence="19">
    <location>
        <begin position="6"/>
        <end position="199"/>
    </location>
</feature>
<keyword evidence="16" id="KW-0472">Membrane</keyword>
<sequence>MSTYLGVTPPISLNGPTEKDIEMTKSLEEELRAHNVFESTEEAKLREVVLGHVDALVKEFVYQASIEHGLPESAARAAGGKIFTFGSYRLGVHGPGSDIDTLCVAPKHVQREDFFRIFERLLKERDDVTEVAAVPEAFVPLITSKFMGIPIDFLFARIALPRIDDSLDLRDDNLLKNLDEREVRSLGGSRVTDEILSLVPNVKVFRLALRCIKLWAGRRAIYSNVMGFLGGVAWAMLVARICQLYPNEVAGAIVSRFFIILLQWKWPQPVLLKNIEDGPLLIRVWNPRLYPTDRLHRMPIITPAYPSMCATHNVNQSTQMIMTQEFQRGAEIVDRIFLGKAQWSDLFEMHDFFHKYKYYLQVIASSGSADLQLKWEGTVESRLRQLVMKLELVPTVLCAHPFVKSFEHENICLSDEEVRRVATGDVPPEVAARSKLQKLPETGDAAKEKDEAVQKSDAESGRRTVYTTTFYIGLKIEPRQAHDAPTRRLDISYPTMDFTQKVKQWDQFDEAAMGIMVRHIKGFVRQILTSVPTFLIIHDSVVLPSSVLTTQVVITVTMKEPRPTMIYSASVFTRTEPVQRGPTVTPTTGYAFLNTQSVILPTESDTSTSTYDVASSATSSATASSTHLSPKWPEIVVPSDGKQTHPVNTTLIAILFDSSLSWYWIVTQRATTAQIFTYMPRILSGALGCNESQVYTSKLMMYEPPSDHRVTKTLYLAYVPSVYAATLKQLLQDPTSSFYQTNGSSIEQELVSLVDSTFNPLTYAQSPGTQHGMVAPQTRNVLVGSFSGAAGAVLLGVLAWWLRRRRTVRAVAEAASKRNTIQSFVDCSAPKKDLQVQAAHLSHSYFAGDHEGTPSVSAFESPCGVTGTIGMRHPLPAWSPVPERAQA</sequence>
<dbReference type="Gene3D" id="1.10.1410.10">
    <property type="match status" value="1"/>
</dbReference>
<evidence type="ECO:0000256" key="8">
    <source>
        <dbReference type="ARBA" id="ARBA00022723"/>
    </source>
</evidence>
<dbReference type="PANTHER" id="PTHR10682">
    <property type="entry name" value="POLY A POLYMERASE"/>
    <property type="match status" value="1"/>
</dbReference>
<comment type="cofactor">
    <cofactor evidence="2">
        <name>Mg(2+)</name>
        <dbReference type="ChEBI" id="CHEBI:18420"/>
    </cofactor>
</comment>
<keyword evidence="9" id="KW-0547">Nucleotide-binding</keyword>